<sequence>MSVCSRDEDQPDIEQKEVKWIRAGKRFRCIVFSKDFLSGISVTEMKRRKCLNSGGERGFEPR</sequence>
<dbReference type="Proteomes" id="UP000197098">
    <property type="component" value="Chromosome"/>
</dbReference>
<gene>
    <name evidence="1" type="ORF">CEW81_09195</name>
</gene>
<dbReference type="AlphaFoldDB" id="A0A248KH68"/>
<dbReference type="EMBL" id="CP022114">
    <property type="protein sequence ID" value="ASG63170.1"/>
    <property type="molecule type" value="Genomic_DNA"/>
</dbReference>
<protein>
    <submittedName>
        <fullName evidence="1">Uncharacterized protein</fullName>
    </submittedName>
</protein>
<name>A0A248KH68_9ENTR</name>
<organism evidence="1 2">
    <name type="scientific">Kluyvera genomosp. 3</name>
    <dbReference type="NCBI Taxonomy" id="2774055"/>
    <lineage>
        <taxon>Bacteria</taxon>
        <taxon>Pseudomonadati</taxon>
        <taxon>Pseudomonadota</taxon>
        <taxon>Gammaproteobacteria</taxon>
        <taxon>Enterobacterales</taxon>
        <taxon>Enterobacteriaceae</taxon>
        <taxon>Kluyvera</taxon>
    </lineage>
</organism>
<evidence type="ECO:0000313" key="1">
    <source>
        <dbReference type="EMBL" id="ASG63170.1"/>
    </source>
</evidence>
<reference evidence="1 2" key="1">
    <citation type="submission" date="2017-06" db="EMBL/GenBank/DDBJ databases">
        <title>Origin of plasmid-mediated fosfomycin resistance gene fosA3.</title>
        <authorList>
            <person name="Ito R."/>
            <person name="Pacey M.P."/>
            <person name="Doi Y."/>
        </authorList>
    </citation>
    <scope>NUCLEOTIDE SEQUENCE [LARGE SCALE GENOMIC DNA]</scope>
    <source>
        <strain evidence="1 2">YDC799</strain>
    </source>
</reference>
<proteinExistence type="predicted"/>
<accession>A0A248KH68</accession>
<evidence type="ECO:0000313" key="2">
    <source>
        <dbReference type="Proteomes" id="UP000197098"/>
    </source>
</evidence>